<evidence type="ECO:0000259" key="3">
    <source>
        <dbReference type="Pfam" id="PF14344"/>
    </source>
</evidence>
<reference evidence="4 5" key="1">
    <citation type="submission" date="2020-08" db="EMBL/GenBank/DDBJ databases">
        <authorList>
            <person name="Mo P."/>
        </authorList>
    </citation>
    <scope>NUCLEOTIDE SEQUENCE [LARGE SCALE GENOMIC DNA]</scope>
    <source>
        <strain evidence="4 5">CGMCC 4.1532</strain>
    </source>
</reference>
<keyword evidence="2" id="KW-0812">Transmembrane</keyword>
<dbReference type="InterPro" id="IPR025510">
    <property type="entry name" value="DUF4397"/>
</dbReference>
<keyword evidence="5" id="KW-1185">Reference proteome</keyword>
<evidence type="ECO:0000313" key="5">
    <source>
        <dbReference type="Proteomes" id="UP000515728"/>
    </source>
</evidence>
<name>A0A7G7MQF8_9PSEU</name>
<organism evidence="4 5">
    <name type="scientific">Pseudonocardia petroleophila</name>
    <dbReference type="NCBI Taxonomy" id="37331"/>
    <lineage>
        <taxon>Bacteria</taxon>
        <taxon>Bacillati</taxon>
        <taxon>Actinomycetota</taxon>
        <taxon>Actinomycetes</taxon>
        <taxon>Pseudonocardiales</taxon>
        <taxon>Pseudonocardiaceae</taxon>
        <taxon>Pseudonocardia</taxon>
    </lineage>
</organism>
<dbReference type="AlphaFoldDB" id="A0A7G7MQF8"/>
<dbReference type="EMBL" id="CP060131">
    <property type="protein sequence ID" value="QNG55019.1"/>
    <property type="molecule type" value="Genomic_DNA"/>
</dbReference>
<sequence>MGQHRSALRRARRASGLAGLVLLGLAALLLGSPAWAQAPETGQVRLGHLSPTTPAVDVYLTPPGEAPSRTPLVKGAGYGAVTGYQQLAAGRWTVEMRPAGASADTAAPLSAALEVTPGSAQSLLFFDTGAGGTVQGQLLTDDLAVAPSGSGKVRIIQGAEGSAPVEMQAAGGPRLATDLAYGSVTDYATVGARAWDVAIASGAETLQATLDVTDGSVSTVVLTRDEAGALTVTPLVDVAGGLAPALPGLPELSGPPVAAPGEEQAPAEAEPQTGPALPQGGVPAGGGATAGGPDPAPVLLGLAGALLLVFGVSGSPLRLRRN</sequence>
<dbReference type="Pfam" id="PF14344">
    <property type="entry name" value="DUF4397"/>
    <property type="match status" value="1"/>
</dbReference>
<gene>
    <name evidence="4" type="ORF">H6H00_14790</name>
</gene>
<feature type="compositionally biased region" description="Low complexity" evidence="1">
    <location>
        <begin position="247"/>
        <end position="281"/>
    </location>
</feature>
<evidence type="ECO:0000256" key="1">
    <source>
        <dbReference type="SAM" id="MobiDB-lite"/>
    </source>
</evidence>
<protein>
    <submittedName>
        <fullName evidence="4">DUF4397 domain-containing protein</fullName>
    </submittedName>
</protein>
<dbReference type="RefSeq" id="WP_185721817.1">
    <property type="nucleotide sequence ID" value="NZ_BAAAWI010000001.1"/>
</dbReference>
<feature type="transmembrane region" description="Helical" evidence="2">
    <location>
        <begin position="298"/>
        <end position="317"/>
    </location>
</feature>
<keyword evidence="2" id="KW-1133">Transmembrane helix</keyword>
<keyword evidence="2" id="KW-0472">Membrane</keyword>
<feature type="region of interest" description="Disordered" evidence="1">
    <location>
        <begin position="247"/>
        <end position="290"/>
    </location>
</feature>
<evidence type="ECO:0000256" key="2">
    <source>
        <dbReference type="SAM" id="Phobius"/>
    </source>
</evidence>
<dbReference type="Proteomes" id="UP000515728">
    <property type="component" value="Chromosome"/>
</dbReference>
<feature type="domain" description="DUF4397" evidence="3">
    <location>
        <begin position="43"/>
        <end position="166"/>
    </location>
</feature>
<proteinExistence type="predicted"/>
<accession>A0A7G7MQF8</accession>
<evidence type="ECO:0000313" key="4">
    <source>
        <dbReference type="EMBL" id="QNG55019.1"/>
    </source>
</evidence>
<dbReference type="KEGG" id="ppel:H6H00_14790"/>